<sequence length="410" mass="45733">MSANKYANLPDIDTAPDIYETDDVFPSSQTKQGESSDEESGLPARHALRGRNGETSGKEELDNSNLIGAEEASKKFKRAERKRTRDRSIYQYPRSRTPSPSPSHPPSLSGRLRLLQAELASLETELGDPSNPLLQKEREEEHVDPGELIKGLVDVKSRLEKFSVNKEGRVRLVNEVLKEESAEGLVAPEPESKKEESKETSTEDKEPVKTTLRDTADMDRRVGELEKLVGSASASLDETSPMPPPLLPLLTRLNTQLTVLTQPRHLDNISRRLKLLLTDLERVSSSTQQHRRQSHHPEGAPPPVAAPSVLQEQMMPILTRLVPNLPHIPHILTRLRTLSTLHTSAAEFQSTLEGLEEDQKKVREGLEELSKAVESVEGSLQDNNKLVRGNVSGLEERIDTLMQRLEKLEG</sequence>
<dbReference type="Proteomes" id="UP000298327">
    <property type="component" value="Unassembled WGS sequence"/>
</dbReference>
<dbReference type="STRING" id="205917.A0A4Y9Z4J9"/>
<name>A0A4Y9Z4J9_9AGAM</name>
<evidence type="ECO:0000256" key="1">
    <source>
        <dbReference type="ARBA" id="ARBA00004496"/>
    </source>
</evidence>
<accession>A0A4Y9Z4J9</accession>
<comment type="subcellular location">
    <subcellularLocation>
        <location evidence="1">Cytoplasm</location>
    </subcellularLocation>
</comment>
<evidence type="ECO:0000256" key="2">
    <source>
        <dbReference type="ARBA" id="ARBA00022490"/>
    </source>
</evidence>
<feature type="region of interest" description="Disordered" evidence="3">
    <location>
        <begin position="179"/>
        <end position="214"/>
    </location>
</feature>
<feature type="region of interest" description="Disordered" evidence="3">
    <location>
        <begin position="284"/>
        <end position="306"/>
    </location>
</feature>
<dbReference type="Pfam" id="PF04912">
    <property type="entry name" value="Dynamitin"/>
    <property type="match status" value="1"/>
</dbReference>
<dbReference type="OrthoDB" id="4977at2759"/>
<dbReference type="GO" id="GO:0005869">
    <property type="term" value="C:dynactin complex"/>
    <property type="evidence" value="ECO:0007669"/>
    <property type="project" value="InterPro"/>
</dbReference>
<keyword evidence="2" id="KW-0963">Cytoplasm</keyword>
<dbReference type="GO" id="GO:0007017">
    <property type="term" value="P:microtubule-based process"/>
    <property type="evidence" value="ECO:0007669"/>
    <property type="project" value="InterPro"/>
</dbReference>
<protein>
    <recommendedName>
        <fullName evidence="6">Dynamitin</fullName>
    </recommendedName>
</protein>
<feature type="compositionally biased region" description="Low complexity" evidence="3">
    <location>
        <begin position="106"/>
        <end position="115"/>
    </location>
</feature>
<dbReference type="InterPro" id="IPR028133">
    <property type="entry name" value="Dynamitin"/>
</dbReference>
<comment type="caution">
    <text evidence="4">The sequence shown here is derived from an EMBL/GenBank/DDBJ whole genome shotgun (WGS) entry which is preliminary data.</text>
</comment>
<dbReference type="PANTHER" id="PTHR15346">
    <property type="entry name" value="DYNACTIN SUBUNIT"/>
    <property type="match status" value="1"/>
</dbReference>
<dbReference type="GO" id="GO:0005737">
    <property type="term" value="C:cytoplasm"/>
    <property type="evidence" value="ECO:0007669"/>
    <property type="project" value="UniProtKB-SubCell"/>
</dbReference>
<dbReference type="AlphaFoldDB" id="A0A4Y9Z4J9"/>
<reference evidence="4 5" key="1">
    <citation type="submission" date="2019-02" db="EMBL/GenBank/DDBJ databases">
        <title>Genome sequencing of the rare red list fungi Dentipellis fragilis.</title>
        <authorList>
            <person name="Buettner E."/>
            <person name="Kellner H."/>
        </authorList>
    </citation>
    <scope>NUCLEOTIDE SEQUENCE [LARGE SCALE GENOMIC DNA]</scope>
    <source>
        <strain evidence="4 5">DSM 105465</strain>
    </source>
</reference>
<feature type="compositionally biased region" description="Basic and acidic residues" evidence="3">
    <location>
        <begin position="135"/>
        <end position="145"/>
    </location>
</feature>
<dbReference type="EMBL" id="SEOQ01000135">
    <property type="protein sequence ID" value="TFY69522.1"/>
    <property type="molecule type" value="Genomic_DNA"/>
</dbReference>
<keyword evidence="5" id="KW-1185">Reference proteome</keyword>
<evidence type="ECO:0000256" key="3">
    <source>
        <dbReference type="SAM" id="MobiDB-lite"/>
    </source>
</evidence>
<evidence type="ECO:0008006" key="6">
    <source>
        <dbReference type="Google" id="ProtNLM"/>
    </source>
</evidence>
<feature type="compositionally biased region" description="Basic and acidic residues" evidence="3">
    <location>
        <begin position="190"/>
        <end position="214"/>
    </location>
</feature>
<proteinExistence type="predicted"/>
<evidence type="ECO:0000313" key="4">
    <source>
        <dbReference type="EMBL" id="TFY69522.1"/>
    </source>
</evidence>
<evidence type="ECO:0000313" key="5">
    <source>
        <dbReference type="Proteomes" id="UP000298327"/>
    </source>
</evidence>
<organism evidence="4 5">
    <name type="scientific">Dentipellis fragilis</name>
    <dbReference type="NCBI Taxonomy" id="205917"/>
    <lineage>
        <taxon>Eukaryota</taxon>
        <taxon>Fungi</taxon>
        <taxon>Dikarya</taxon>
        <taxon>Basidiomycota</taxon>
        <taxon>Agaricomycotina</taxon>
        <taxon>Agaricomycetes</taxon>
        <taxon>Russulales</taxon>
        <taxon>Hericiaceae</taxon>
        <taxon>Dentipellis</taxon>
    </lineage>
</organism>
<gene>
    <name evidence="4" type="ORF">EVG20_g3122</name>
</gene>
<feature type="region of interest" description="Disordered" evidence="3">
    <location>
        <begin position="1"/>
        <end position="145"/>
    </location>
</feature>
<feature type="compositionally biased region" description="Basic residues" evidence="3">
    <location>
        <begin position="75"/>
        <end position="85"/>
    </location>
</feature>